<name>A0A433PPC3_9FUNG</name>
<dbReference type="Pfam" id="PF00800">
    <property type="entry name" value="PDT"/>
    <property type="match status" value="1"/>
</dbReference>
<dbReference type="Proteomes" id="UP000274822">
    <property type="component" value="Unassembled WGS sequence"/>
</dbReference>
<organism evidence="3 4">
    <name type="scientific">Jimgerdemannia flammicorona</name>
    <dbReference type="NCBI Taxonomy" id="994334"/>
    <lineage>
        <taxon>Eukaryota</taxon>
        <taxon>Fungi</taxon>
        <taxon>Fungi incertae sedis</taxon>
        <taxon>Mucoromycota</taxon>
        <taxon>Mucoromycotina</taxon>
        <taxon>Endogonomycetes</taxon>
        <taxon>Endogonales</taxon>
        <taxon>Endogonaceae</taxon>
        <taxon>Jimgerdemannia</taxon>
    </lineage>
</organism>
<dbReference type="Gene3D" id="3.40.190.10">
    <property type="entry name" value="Periplasmic binding protein-like II"/>
    <property type="match status" value="1"/>
</dbReference>
<dbReference type="AlphaFoldDB" id="A0A433PPC3"/>
<sequence>MFRGKICKIDHLYVLSLFLHFTLKSGPSHPYVQFSVGRDQEDLQPPSGTSFSHTISSRLIALGQCKRYLDTHHPVAERIPVTSTSAAAELAARETGAAAICSLVCAELYGLNVREQNIEDPCWREWLHPDQTLPSHILYPVYPTPAPPRQCHTLRNPWHLMRPLNERRQDVNPLHGRPPAAGGAVRRPQGFQRSQPEPDQDRLSPVAPTTVALRLLRRVPGSHR</sequence>
<dbReference type="GO" id="GO:0009094">
    <property type="term" value="P:L-phenylalanine biosynthetic process"/>
    <property type="evidence" value="ECO:0007669"/>
    <property type="project" value="InterPro"/>
</dbReference>
<dbReference type="InterPro" id="IPR001086">
    <property type="entry name" value="Preph_deHydtase"/>
</dbReference>
<dbReference type="GO" id="GO:0004664">
    <property type="term" value="F:prephenate dehydratase activity"/>
    <property type="evidence" value="ECO:0007669"/>
    <property type="project" value="InterPro"/>
</dbReference>
<evidence type="ECO:0000256" key="1">
    <source>
        <dbReference type="SAM" id="MobiDB-lite"/>
    </source>
</evidence>
<protein>
    <submittedName>
        <fullName evidence="3">Prephenate dehydratase-domain-containing protein</fullName>
    </submittedName>
</protein>
<dbReference type="SUPFAM" id="SSF53850">
    <property type="entry name" value="Periplasmic binding protein-like II"/>
    <property type="match status" value="1"/>
</dbReference>
<proteinExistence type="predicted"/>
<feature type="region of interest" description="Disordered" evidence="1">
    <location>
        <begin position="169"/>
        <end position="209"/>
    </location>
</feature>
<evidence type="ECO:0000313" key="3">
    <source>
        <dbReference type="EMBL" id="RUS19315.1"/>
    </source>
</evidence>
<reference evidence="3 4" key="1">
    <citation type="journal article" date="2018" name="New Phytol.">
        <title>Phylogenomics of Endogonaceae and evolution of mycorrhizas within Mucoromycota.</title>
        <authorList>
            <person name="Chang Y."/>
            <person name="Desiro A."/>
            <person name="Na H."/>
            <person name="Sandor L."/>
            <person name="Lipzen A."/>
            <person name="Clum A."/>
            <person name="Barry K."/>
            <person name="Grigoriev I.V."/>
            <person name="Martin F.M."/>
            <person name="Stajich J.E."/>
            <person name="Smith M.E."/>
            <person name="Bonito G."/>
            <person name="Spatafora J.W."/>
        </authorList>
    </citation>
    <scope>NUCLEOTIDE SEQUENCE [LARGE SCALE GENOMIC DNA]</scope>
    <source>
        <strain evidence="3 4">AD002</strain>
    </source>
</reference>
<comment type="caution">
    <text evidence="3">The sequence shown here is derived from an EMBL/GenBank/DDBJ whole genome shotgun (WGS) entry which is preliminary data.</text>
</comment>
<feature type="domain" description="Prephenate dehydratase" evidence="2">
    <location>
        <begin position="1"/>
        <end position="133"/>
    </location>
</feature>
<evidence type="ECO:0000313" key="4">
    <source>
        <dbReference type="Proteomes" id="UP000274822"/>
    </source>
</evidence>
<gene>
    <name evidence="3" type="ORF">BC938DRAFT_475757</name>
</gene>
<accession>A0A433PPC3</accession>
<keyword evidence="4" id="KW-1185">Reference proteome</keyword>
<dbReference type="EMBL" id="RBNJ01021698">
    <property type="protein sequence ID" value="RUS19315.1"/>
    <property type="molecule type" value="Genomic_DNA"/>
</dbReference>
<evidence type="ECO:0000259" key="2">
    <source>
        <dbReference type="PROSITE" id="PS51171"/>
    </source>
</evidence>
<dbReference type="PROSITE" id="PS51171">
    <property type="entry name" value="PREPHENATE_DEHYDR_3"/>
    <property type="match status" value="1"/>
</dbReference>